<evidence type="ECO:0000256" key="11">
    <source>
        <dbReference type="ARBA" id="ARBA00023136"/>
    </source>
</evidence>
<gene>
    <name evidence="16" type="ORF">G7K_5808-t1</name>
</gene>
<reference evidence="16 17" key="3">
    <citation type="journal article" date="2015" name="Genome Announc.">
        <title>Draft Genome Sequence of the Archiascomycetous Yeast Saitoella complicata.</title>
        <authorList>
            <person name="Yamauchi K."/>
            <person name="Kondo S."/>
            <person name="Hamamoto M."/>
            <person name="Takahashi Y."/>
            <person name="Ogura Y."/>
            <person name="Hayashi T."/>
            <person name="Nishida H."/>
        </authorList>
    </citation>
    <scope>NUCLEOTIDE SEQUENCE [LARGE SCALE GENOMIC DNA]</scope>
    <source>
        <strain evidence="16 17">NRRL Y-17804</strain>
    </source>
</reference>
<dbReference type="InterPro" id="IPR026859">
    <property type="entry name" value="Myosin-bd"/>
</dbReference>
<comment type="similarity">
    <text evidence="4">Belongs to the vezatin family.</text>
</comment>
<dbReference type="AlphaFoldDB" id="A0A0E9NQL4"/>
<keyword evidence="9 14" id="KW-1133">Transmembrane helix</keyword>
<feature type="region of interest" description="Disordered" evidence="13">
    <location>
        <begin position="655"/>
        <end position="676"/>
    </location>
</feature>
<keyword evidence="10" id="KW-0175">Coiled coil</keyword>
<keyword evidence="11 14" id="KW-0472">Membrane</keyword>
<accession>A0A0E9NQL4</accession>
<evidence type="ECO:0000256" key="7">
    <source>
        <dbReference type="ARBA" id="ARBA00022692"/>
    </source>
</evidence>
<evidence type="ECO:0000256" key="13">
    <source>
        <dbReference type="SAM" id="MobiDB-lite"/>
    </source>
</evidence>
<dbReference type="GO" id="GO:0017022">
    <property type="term" value="F:myosin binding"/>
    <property type="evidence" value="ECO:0007669"/>
    <property type="project" value="InterPro"/>
</dbReference>
<dbReference type="GO" id="GO:0098609">
    <property type="term" value="P:cell-cell adhesion"/>
    <property type="evidence" value="ECO:0007669"/>
    <property type="project" value="InterPro"/>
</dbReference>
<evidence type="ECO:0000256" key="2">
    <source>
        <dbReference type="ARBA" id="ARBA00004536"/>
    </source>
</evidence>
<feature type="domain" description="Myosin-binding" evidence="15">
    <location>
        <begin position="188"/>
        <end position="470"/>
    </location>
</feature>
<dbReference type="InterPro" id="IPR026858">
    <property type="entry name" value="Vezatin"/>
</dbReference>
<evidence type="ECO:0000256" key="14">
    <source>
        <dbReference type="SAM" id="Phobius"/>
    </source>
</evidence>
<evidence type="ECO:0000256" key="3">
    <source>
        <dbReference type="ARBA" id="ARBA00004651"/>
    </source>
</evidence>
<evidence type="ECO:0000256" key="8">
    <source>
        <dbReference type="ARBA" id="ARBA00022949"/>
    </source>
</evidence>
<evidence type="ECO:0000256" key="5">
    <source>
        <dbReference type="ARBA" id="ARBA00018125"/>
    </source>
</evidence>
<dbReference type="GO" id="GO:0005634">
    <property type="term" value="C:nucleus"/>
    <property type="evidence" value="ECO:0007669"/>
    <property type="project" value="UniProtKB-SubCell"/>
</dbReference>
<evidence type="ECO:0000259" key="15">
    <source>
        <dbReference type="Pfam" id="PF12632"/>
    </source>
</evidence>
<proteinExistence type="inferred from homology"/>
<dbReference type="STRING" id="698492.A0A0E9NQL4"/>
<evidence type="ECO:0000256" key="1">
    <source>
        <dbReference type="ARBA" id="ARBA00004123"/>
    </source>
</evidence>
<name>A0A0E9NQL4_SAICN</name>
<comment type="subcellular location">
    <subcellularLocation>
        <location evidence="2">Cell junction</location>
        <location evidence="2">Adherens junction</location>
    </subcellularLocation>
    <subcellularLocation>
        <location evidence="3">Cell membrane</location>
        <topology evidence="3">Multi-pass membrane protein</topology>
    </subcellularLocation>
    <subcellularLocation>
        <location evidence="1">Nucleus</location>
    </subcellularLocation>
</comment>
<evidence type="ECO:0000256" key="4">
    <source>
        <dbReference type="ARBA" id="ARBA00007245"/>
    </source>
</evidence>
<keyword evidence="12" id="KW-0539">Nucleus</keyword>
<dbReference type="Proteomes" id="UP000033140">
    <property type="component" value="Unassembled WGS sequence"/>
</dbReference>
<dbReference type="OMA" id="DANTNML"/>
<evidence type="ECO:0000256" key="6">
    <source>
        <dbReference type="ARBA" id="ARBA00022475"/>
    </source>
</evidence>
<feature type="region of interest" description="Disordered" evidence="13">
    <location>
        <begin position="526"/>
        <end position="579"/>
    </location>
</feature>
<dbReference type="Pfam" id="PF12632">
    <property type="entry name" value="Vezatin"/>
    <property type="match status" value="1"/>
</dbReference>
<feature type="transmembrane region" description="Helical" evidence="14">
    <location>
        <begin position="212"/>
        <end position="229"/>
    </location>
</feature>
<evidence type="ECO:0000256" key="10">
    <source>
        <dbReference type="ARBA" id="ARBA00023054"/>
    </source>
</evidence>
<comment type="caution">
    <text evidence="16">The sequence shown here is derived from an EMBL/GenBank/DDBJ whole genome shotgun (WGS) entry which is preliminary data.</text>
</comment>
<protein>
    <recommendedName>
        <fullName evidence="5">Vezatin</fullName>
    </recommendedName>
</protein>
<dbReference type="EMBL" id="BACD03000051">
    <property type="protein sequence ID" value="GAO51715.1"/>
    <property type="molecule type" value="Genomic_DNA"/>
</dbReference>
<keyword evidence="7 14" id="KW-0812">Transmembrane</keyword>
<evidence type="ECO:0000313" key="17">
    <source>
        <dbReference type="Proteomes" id="UP000033140"/>
    </source>
</evidence>
<keyword evidence="8" id="KW-0965">Cell junction</keyword>
<keyword evidence="17" id="KW-1185">Reference proteome</keyword>
<dbReference type="GO" id="GO:0005886">
    <property type="term" value="C:plasma membrane"/>
    <property type="evidence" value="ECO:0007669"/>
    <property type="project" value="UniProtKB-SubCell"/>
</dbReference>
<evidence type="ECO:0000256" key="12">
    <source>
        <dbReference type="ARBA" id="ARBA00023242"/>
    </source>
</evidence>
<organism evidence="16 17">
    <name type="scientific">Saitoella complicata (strain BCRC 22490 / CBS 7301 / JCM 7358 / NBRC 10748 / NRRL Y-17804)</name>
    <dbReference type="NCBI Taxonomy" id="698492"/>
    <lineage>
        <taxon>Eukaryota</taxon>
        <taxon>Fungi</taxon>
        <taxon>Dikarya</taxon>
        <taxon>Ascomycota</taxon>
        <taxon>Taphrinomycotina</taxon>
        <taxon>Taphrinomycotina incertae sedis</taxon>
        <taxon>Saitoella</taxon>
    </lineage>
</organism>
<evidence type="ECO:0000313" key="16">
    <source>
        <dbReference type="EMBL" id="GAO51715.1"/>
    </source>
</evidence>
<sequence>MYAGPKFRRSKVNNTEHLLHTIIHFLCFFANETSINGLFMSEGLIHEGPLADYFEAVGSGEAAANWGVEESPRFENKPSFAPSFVRRISSGRVRQLHTSDAASTRRARFQALFTTALKPRLPRTETSRFLERFRYVICTSQLLGDNVSISLYAEQITFDHHKDELDEEWINITKKAGSIRYWSGSGGCVFVVVLLFAWSLRGNGRWTDGRTRVAAAVTLSVLVWLYWFAHARRRYTRILRIRALDLTSRLVQQSQAFDVSVNKLLSRIQEVELVSRGYRLSSPLPPIARLELHTRSRRCALLRSTLAASMALAASAHGRAYAALKELAQPQDLYALRDMFNIPDYEESEAGDEAESVRTVDDPESLTALKAAFHKMHLRRREGLCCLLAVDAGDADERPRWKALCEQVKVLGDLMEQLNGEMRRAIDEDERRLDIPLTPLLGSSGNGDRLKTHIRGISSLSHTLRSVTAKMHIVREDSARLLQGNPEPESQEELLSQYDSIGQDLRSLMADWEKGRSSLTNLFSKSSLQSPTLEPASPSGSMPGLSVSNTTETEEVAPTLRVNRSPRPRPDSWMISVGAPSPLGLYTEDNDKEKVFEAIAEDPRQKPREGPRPTRAERIEQMKKDREAAEIQKKDREVGKNVVLELKDVLDLRGRRRPSARRGPSGLGIEITNANV</sequence>
<dbReference type="PANTHER" id="PTHR15989">
    <property type="entry name" value="VEZATIN"/>
    <property type="match status" value="1"/>
</dbReference>
<keyword evidence="6" id="KW-1003">Cell membrane</keyword>
<dbReference type="PANTHER" id="PTHR15989:SF5">
    <property type="entry name" value="VEZATIN"/>
    <property type="match status" value="1"/>
</dbReference>
<reference evidence="16 17" key="1">
    <citation type="journal article" date="2011" name="J. Gen. Appl. Microbiol.">
        <title>Draft genome sequencing of the enigmatic yeast Saitoella complicata.</title>
        <authorList>
            <person name="Nishida H."/>
            <person name="Hamamoto M."/>
            <person name="Sugiyama J."/>
        </authorList>
    </citation>
    <scope>NUCLEOTIDE SEQUENCE [LARGE SCALE GENOMIC DNA]</scope>
    <source>
        <strain evidence="16 17">NRRL Y-17804</strain>
    </source>
</reference>
<feature type="transmembrane region" description="Helical" evidence="14">
    <location>
        <begin position="181"/>
        <end position="200"/>
    </location>
</feature>
<reference evidence="16 17" key="2">
    <citation type="journal article" date="2014" name="J. Gen. Appl. Microbiol.">
        <title>The early diverging ascomycetous budding yeast Saitoella complicata has three histone deacetylases belonging to the Clr6, Hos2, and Rpd3 lineages.</title>
        <authorList>
            <person name="Nishida H."/>
            <person name="Matsumoto T."/>
            <person name="Kondo S."/>
            <person name="Hamamoto M."/>
            <person name="Yoshikawa H."/>
        </authorList>
    </citation>
    <scope>NUCLEOTIDE SEQUENCE [LARGE SCALE GENOMIC DNA]</scope>
    <source>
        <strain evidence="16 17">NRRL Y-17804</strain>
    </source>
</reference>
<evidence type="ECO:0000256" key="9">
    <source>
        <dbReference type="ARBA" id="ARBA00022989"/>
    </source>
</evidence>